<dbReference type="PANTHER" id="PTHR35370:SF1">
    <property type="entry name" value="TYPE VI SECRETION SYSTEM COMPONENT TSSF1"/>
    <property type="match status" value="1"/>
</dbReference>
<evidence type="ECO:0000313" key="1">
    <source>
        <dbReference type="EMBL" id="TDK53020.1"/>
    </source>
</evidence>
<protein>
    <submittedName>
        <fullName evidence="1">Type VI secretion system baseplate subunit TssF</fullName>
    </submittedName>
</protein>
<reference evidence="1 2" key="1">
    <citation type="submission" date="2019-03" db="EMBL/GenBank/DDBJ databases">
        <title>Ruegeria lutea sp. nov., a novel strain, isolated from marine sediment, the Masan Bay, South Korea.</title>
        <authorList>
            <person name="Kim J."/>
            <person name="Kim D.-Y."/>
            <person name="Lee S.-S."/>
        </authorList>
    </citation>
    <scope>NUCLEOTIDE SEQUENCE [LARGE SCALE GENOMIC DNA]</scope>
    <source>
        <strain evidence="1 2">318-1</strain>
    </source>
</reference>
<dbReference type="AlphaFoldDB" id="A0A4R5VHH7"/>
<dbReference type="InterPro" id="IPR010272">
    <property type="entry name" value="T6SS_TssF"/>
</dbReference>
<dbReference type="NCBIfam" id="TIGR03359">
    <property type="entry name" value="VI_chp_6"/>
    <property type="match status" value="1"/>
</dbReference>
<sequence>MDTRLTRHYESELMFLRDMGAEFAAAYPKIAARLGMEGIEVLDPYVERLLEGVAFLSARVQLELELQYPNFTSNLLEIIYPHYLAPTPSMMIAAFEPDMANAALKDGYLLPRGTVLRSRLMEGEQTPCEYRTAADLTMWPIEIAEAEYIDGRGELVAAGVAGQSRARAGIRLRLRRRDGEPIRELGMDRLSLHLNSSAGNSWLLLETLCTHAEGLTGRSTDRRADWTLPLRDGEVVQRGFEPEEALLPIPRRVFDGYRLLQEYFAMPERFLFVELQGLRPALERATGAEVDIYILLREGHRDLAPMVVPEAFTLNAVPAVNLFPKRCDRVLLSAHDTEHHVVPNRTAGLDFEIYALQGVTGISGEGEDDVTFRPFYSATDFTAAGESHPAYYTLRRRMRQRSEKERLRGVRTSYLGSEVYLTLVDRGQAPYPADLDQLAVQALCTNRDLPLLLSTGDANVFQLPEGGPVKAIRLPVSPTRPHPTLAQGDTAWRLISHLSLNYASIADTGRGSSAEALRELVGLYAPLGNRVTEKQLEGIVSVTSRPIVRRVSDEVLSTALRGLEITIGFDESFFEGSSIYALGAVLERFFRRYATLNSFTETVLTTQKRGEIARWRPEKGLGRII</sequence>
<dbReference type="Proteomes" id="UP000295301">
    <property type="component" value="Unassembled WGS sequence"/>
</dbReference>
<dbReference type="RefSeq" id="WP_133357867.1">
    <property type="nucleotide sequence ID" value="NZ_SMUV01000029.1"/>
</dbReference>
<proteinExistence type="predicted"/>
<evidence type="ECO:0000313" key="2">
    <source>
        <dbReference type="Proteomes" id="UP000295301"/>
    </source>
</evidence>
<dbReference type="PANTHER" id="PTHR35370">
    <property type="entry name" value="CYTOPLASMIC PROTEIN-RELATED-RELATED"/>
    <property type="match status" value="1"/>
</dbReference>
<comment type="caution">
    <text evidence="1">The sequence shown here is derived from an EMBL/GenBank/DDBJ whole genome shotgun (WGS) entry which is preliminary data.</text>
</comment>
<dbReference type="Pfam" id="PF05947">
    <property type="entry name" value="T6SS_TssF"/>
    <property type="match status" value="1"/>
</dbReference>
<dbReference type="OrthoDB" id="9763676at2"/>
<dbReference type="PIRSF" id="PIRSF028304">
    <property type="entry name" value="UCP028304"/>
    <property type="match status" value="1"/>
</dbReference>
<name>A0A4R5VHH7_9RHOB</name>
<accession>A0A4R5VHH7</accession>
<dbReference type="EMBL" id="SMUV01000029">
    <property type="protein sequence ID" value="TDK53020.1"/>
    <property type="molecule type" value="Genomic_DNA"/>
</dbReference>
<keyword evidence="2" id="KW-1185">Reference proteome</keyword>
<organism evidence="1 2">
    <name type="scientific">Antarcticimicrobium luteum</name>
    <dbReference type="NCBI Taxonomy" id="2547397"/>
    <lineage>
        <taxon>Bacteria</taxon>
        <taxon>Pseudomonadati</taxon>
        <taxon>Pseudomonadota</taxon>
        <taxon>Alphaproteobacteria</taxon>
        <taxon>Rhodobacterales</taxon>
        <taxon>Paracoccaceae</taxon>
        <taxon>Antarcticimicrobium</taxon>
    </lineage>
</organism>
<gene>
    <name evidence="1" type="primary">tssF</name>
    <name evidence="1" type="ORF">E1832_00775</name>
</gene>